<dbReference type="AlphaFoldDB" id="A0A6I4VUZ5"/>
<accession>A0A6I4VUZ5</accession>
<proteinExistence type="predicted"/>
<evidence type="ECO:0008006" key="3">
    <source>
        <dbReference type="Google" id="ProtNLM"/>
    </source>
</evidence>
<protein>
    <recommendedName>
        <fullName evidence="3">PhiEco32-like amidoligase-type 2 protein</fullName>
    </recommendedName>
</protein>
<sequence length="447" mass="51239">MNADTLRTKKEEIQGTSIVDQAGKLKAAIELNKNIILNPAPQVEQVADDTTRKRILRAHGIAVQDQSFAIRQYIVYVFQTKVLFLYRAKTQGQWLQKRSANMSYQRVYADDKSKEVQHVKDIAVRSVYALGLDYAVVICGVVSGKNIVIRKVNPTPKLNQLMQEEYEKAFRQSREKQQIKISADRLMIGADPEFVMRSNKGNLLLASKYFPIHGKVGCDAIWLGQNRSHKPLVEVRPAPSSDPRVLVGRIYHCLTYAAKKVAHVPCSWLAGGMPHNGFPIGGHIHFSGIEPTFGILRALDNYLTLPLMMAEDEKGVLRRPKYGYLGDFRVKNHGGFEYRTPPSWLVSPTLTKGVLAAAKLIVLNHHKLKLNPLNDPDLQIAYYKGDKDSFTFWILLLCQELEDLDDYDQYEKYLDPYFEYLKSGKTWDETRDFRRAWRLPPFRERNR</sequence>
<reference evidence="1 2" key="1">
    <citation type="submission" date="2019-12" db="EMBL/GenBank/DDBJ databases">
        <title>Whole-genome analyses of novel actinobacteria.</title>
        <authorList>
            <person name="Sahin N."/>
            <person name="Saygin H."/>
        </authorList>
    </citation>
    <scope>NUCLEOTIDE SEQUENCE [LARGE SCALE GENOMIC DNA]</scope>
    <source>
        <strain evidence="1 2">KC615</strain>
    </source>
</reference>
<dbReference type="RefSeq" id="WP_160799360.1">
    <property type="nucleotide sequence ID" value="NZ_WUUL01000001.1"/>
</dbReference>
<organism evidence="1 2">
    <name type="scientific">Shimazuella alba</name>
    <dbReference type="NCBI Taxonomy" id="2690964"/>
    <lineage>
        <taxon>Bacteria</taxon>
        <taxon>Bacillati</taxon>
        <taxon>Bacillota</taxon>
        <taxon>Bacilli</taxon>
        <taxon>Bacillales</taxon>
        <taxon>Thermoactinomycetaceae</taxon>
        <taxon>Shimazuella</taxon>
    </lineage>
</organism>
<gene>
    <name evidence="1" type="ORF">GSM42_00865</name>
</gene>
<evidence type="ECO:0000313" key="2">
    <source>
        <dbReference type="Proteomes" id="UP000430692"/>
    </source>
</evidence>
<dbReference type="Proteomes" id="UP000430692">
    <property type="component" value="Unassembled WGS sequence"/>
</dbReference>
<dbReference type="EMBL" id="WUUL01000001">
    <property type="protein sequence ID" value="MXQ52324.1"/>
    <property type="molecule type" value="Genomic_DNA"/>
</dbReference>
<dbReference type="Pfam" id="PF14395">
    <property type="entry name" value="COOH-NH2_lig"/>
    <property type="match status" value="1"/>
</dbReference>
<comment type="caution">
    <text evidence="1">The sequence shown here is derived from an EMBL/GenBank/DDBJ whole genome shotgun (WGS) entry which is preliminary data.</text>
</comment>
<evidence type="ECO:0000313" key="1">
    <source>
        <dbReference type="EMBL" id="MXQ52324.1"/>
    </source>
</evidence>
<keyword evidence="2" id="KW-1185">Reference proteome</keyword>
<dbReference type="InterPro" id="IPR025681">
    <property type="entry name" value="COOH-NH2_lig"/>
</dbReference>
<name>A0A6I4VUZ5_9BACL</name>